<dbReference type="InterPro" id="IPR043519">
    <property type="entry name" value="NT_sf"/>
</dbReference>
<comment type="caution">
    <text evidence="1">The sequence shown here is derived from an EMBL/GenBank/DDBJ whole genome shotgun (WGS) entry which is preliminary data.</text>
</comment>
<organism evidence="1 2">
    <name type="scientific">Candidatus Raymondbacteria bacterium RIFOXYD12_FULL_49_13</name>
    <dbReference type="NCBI Taxonomy" id="1817890"/>
    <lineage>
        <taxon>Bacteria</taxon>
        <taxon>Raymondiibacteriota</taxon>
    </lineage>
</organism>
<dbReference type="PANTHER" id="PTHR34822:SF1">
    <property type="entry name" value="GRPB FAMILY PROTEIN"/>
    <property type="match status" value="1"/>
</dbReference>
<gene>
    <name evidence="1" type="ORF">A2519_22120</name>
</gene>
<evidence type="ECO:0000313" key="1">
    <source>
        <dbReference type="EMBL" id="OGK00028.1"/>
    </source>
</evidence>
<name>A0A1F7F084_UNCRA</name>
<dbReference type="PANTHER" id="PTHR34822">
    <property type="entry name" value="GRPB DOMAIN PROTEIN (AFU_ORTHOLOGUE AFUA_1G01530)"/>
    <property type="match status" value="1"/>
</dbReference>
<reference evidence="1 2" key="1">
    <citation type="journal article" date="2016" name="Nat. Commun.">
        <title>Thousands of microbial genomes shed light on interconnected biogeochemical processes in an aquifer system.</title>
        <authorList>
            <person name="Anantharaman K."/>
            <person name="Brown C.T."/>
            <person name="Hug L.A."/>
            <person name="Sharon I."/>
            <person name="Castelle C.J."/>
            <person name="Probst A.J."/>
            <person name="Thomas B.C."/>
            <person name="Singh A."/>
            <person name="Wilkins M.J."/>
            <person name="Karaoz U."/>
            <person name="Brodie E.L."/>
            <person name="Williams K.H."/>
            <person name="Hubbard S.S."/>
            <person name="Banfield J.F."/>
        </authorList>
    </citation>
    <scope>NUCLEOTIDE SEQUENCE [LARGE SCALE GENOMIC DNA]</scope>
</reference>
<proteinExistence type="predicted"/>
<dbReference type="InterPro" id="IPR007344">
    <property type="entry name" value="GrpB/CoaE"/>
</dbReference>
<evidence type="ECO:0000313" key="2">
    <source>
        <dbReference type="Proteomes" id="UP000179243"/>
    </source>
</evidence>
<dbReference type="SUPFAM" id="SSF81301">
    <property type="entry name" value="Nucleotidyltransferase"/>
    <property type="match status" value="1"/>
</dbReference>
<dbReference type="AlphaFoldDB" id="A0A1F7F084"/>
<sequence length="190" mass="22198">METIEEKIARVTKEEVALAVYNPNWPQLFEKERCHLISCLPADIVKRIEHFGSTAVPGCLAKPIIDMLVEVTSLEETKKRIVPILEQQGYDYFWRPSRGNDIPPFYAWFIKRDANGKRTHHIHMVEKDFKTWDALFFRDYLIDNSDVAREYVDLKRQLAKTHTQDRVAYTMAKGEFITRITKKAIADQPA</sequence>
<dbReference type="EMBL" id="MFYX01000155">
    <property type="protein sequence ID" value="OGK00028.1"/>
    <property type="molecule type" value="Genomic_DNA"/>
</dbReference>
<dbReference type="Pfam" id="PF04229">
    <property type="entry name" value="GrpB"/>
    <property type="match status" value="1"/>
</dbReference>
<accession>A0A1F7F084</accession>
<protein>
    <recommendedName>
        <fullName evidence="3">GrpB family protein</fullName>
    </recommendedName>
</protein>
<evidence type="ECO:0008006" key="3">
    <source>
        <dbReference type="Google" id="ProtNLM"/>
    </source>
</evidence>
<dbReference type="Proteomes" id="UP000179243">
    <property type="component" value="Unassembled WGS sequence"/>
</dbReference>
<dbReference type="Gene3D" id="3.30.460.10">
    <property type="entry name" value="Beta Polymerase, domain 2"/>
    <property type="match status" value="1"/>
</dbReference>